<organism evidence="1 2">
    <name type="scientific">Clydaea vesicula</name>
    <dbReference type="NCBI Taxonomy" id="447962"/>
    <lineage>
        <taxon>Eukaryota</taxon>
        <taxon>Fungi</taxon>
        <taxon>Fungi incertae sedis</taxon>
        <taxon>Chytridiomycota</taxon>
        <taxon>Chytridiomycota incertae sedis</taxon>
        <taxon>Chytridiomycetes</taxon>
        <taxon>Lobulomycetales</taxon>
        <taxon>Lobulomycetaceae</taxon>
        <taxon>Clydaea</taxon>
    </lineage>
</organism>
<feature type="non-terminal residue" evidence="1">
    <location>
        <position position="1"/>
    </location>
</feature>
<sequence length="77" mass="8892">FCTFINPKTLPIIMEEVFIYEQSIDKSKKICSKMVNLLESFDDTLAVLETTILPIHKTTKIQTNLYNSNAFIIIDHN</sequence>
<reference evidence="1" key="1">
    <citation type="submission" date="2020-05" db="EMBL/GenBank/DDBJ databases">
        <title>Phylogenomic resolution of chytrid fungi.</title>
        <authorList>
            <person name="Stajich J.E."/>
            <person name="Amses K."/>
            <person name="Simmons R."/>
            <person name="Seto K."/>
            <person name="Myers J."/>
            <person name="Bonds A."/>
            <person name="Quandt C.A."/>
            <person name="Barry K."/>
            <person name="Liu P."/>
            <person name="Grigoriev I."/>
            <person name="Longcore J.E."/>
            <person name="James T.Y."/>
        </authorList>
    </citation>
    <scope>NUCLEOTIDE SEQUENCE</scope>
    <source>
        <strain evidence="1">JEL0476</strain>
    </source>
</reference>
<name>A0AAD5TUB2_9FUNG</name>
<comment type="caution">
    <text evidence="1">The sequence shown here is derived from an EMBL/GenBank/DDBJ whole genome shotgun (WGS) entry which is preliminary data.</text>
</comment>
<dbReference type="AlphaFoldDB" id="A0AAD5TUB2"/>
<evidence type="ECO:0000313" key="2">
    <source>
        <dbReference type="Proteomes" id="UP001211065"/>
    </source>
</evidence>
<protein>
    <submittedName>
        <fullName evidence="1">Uncharacterized protein</fullName>
    </submittedName>
</protein>
<evidence type="ECO:0000313" key="1">
    <source>
        <dbReference type="EMBL" id="KAJ3203750.1"/>
    </source>
</evidence>
<keyword evidence="2" id="KW-1185">Reference proteome</keyword>
<dbReference type="EMBL" id="JADGJW010001384">
    <property type="protein sequence ID" value="KAJ3203750.1"/>
    <property type="molecule type" value="Genomic_DNA"/>
</dbReference>
<gene>
    <name evidence="1" type="ORF">HK099_001383</name>
</gene>
<accession>A0AAD5TUB2</accession>
<dbReference type="Proteomes" id="UP001211065">
    <property type="component" value="Unassembled WGS sequence"/>
</dbReference>
<proteinExistence type="predicted"/>